<accession>A0A501WE71</accession>
<evidence type="ECO:0000313" key="1">
    <source>
        <dbReference type="EMBL" id="TPE47889.1"/>
    </source>
</evidence>
<dbReference type="Proteomes" id="UP000319255">
    <property type="component" value="Unassembled WGS sequence"/>
</dbReference>
<keyword evidence="2" id="KW-1185">Reference proteome</keyword>
<dbReference type="AlphaFoldDB" id="A0A501WE71"/>
<gene>
    <name evidence="1" type="ORF">FJM51_19330</name>
</gene>
<dbReference type="EMBL" id="VFRP01000027">
    <property type="protein sequence ID" value="TPE47889.1"/>
    <property type="molecule type" value="Genomic_DNA"/>
</dbReference>
<protein>
    <submittedName>
        <fullName evidence="1">Uncharacterized protein</fullName>
    </submittedName>
</protein>
<name>A0A501WE71_9RHOB</name>
<sequence>MSRELSLSITVDCDPARPLGGAGRVPELALLLEADGSCRISARERRRNALDYPESVRFFRDFVWRQVRGQGAPVVGDPRKVAEIAARLRPWLARVHAGHSLAPRGAILLGELTPDAQQASQRIQQMINAADWTAAAA</sequence>
<dbReference type="RefSeq" id="WP_140455777.1">
    <property type="nucleotide sequence ID" value="NZ_VFRP01000027.1"/>
</dbReference>
<reference evidence="1 2" key="1">
    <citation type="submission" date="2019-06" db="EMBL/GenBank/DDBJ databases">
        <title>A novel bacterium of genus Amaricoccus, isolated from marine sediment.</title>
        <authorList>
            <person name="Huang H."/>
            <person name="Mo K."/>
            <person name="Hu Y."/>
        </authorList>
    </citation>
    <scope>NUCLEOTIDE SEQUENCE [LARGE SCALE GENOMIC DNA]</scope>
    <source>
        <strain evidence="1 2">HB172011</strain>
    </source>
</reference>
<organism evidence="1 2">
    <name type="scientific">Amaricoccus solimangrovi</name>
    <dbReference type="NCBI Taxonomy" id="2589815"/>
    <lineage>
        <taxon>Bacteria</taxon>
        <taxon>Pseudomonadati</taxon>
        <taxon>Pseudomonadota</taxon>
        <taxon>Alphaproteobacteria</taxon>
        <taxon>Rhodobacterales</taxon>
        <taxon>Paracoccaceae</taxon>
        <taxon>Amaricoccus</taxon>
    </lineage>
</organism>
<comment type="caution">
    <text evidence="1">The sequence shown here is derived from an EMBL/GenBank/DDBJ whole genome shotgun (WGS) entry which is preliminary data.</text>
</comment>
<proteinExistence type="predicted"/>
<evidence type="ECO:0000313" key="2">
    <source>
        <dbReference type="Proteomes" id="UP000319255"/>
    </source>
</evidence>